<reference evidence="1" key="1">
    <citation type="submission" date="2024-12" db="EMBL/GenBank/DDBJ databases">
        <title>Comparative genomics and development of molecular markers within Purpureocillium lilacinum and among Purpureocillium species.</title>
        <authorList>
            <person name="Yeh Z.-Y."/>
            <person name="Ni N.-T."/>
            <person name="Lo P.-H."/>
            <person name="Mushyakhwo K."/>
            <person name="Lin C.-F."/>
            <person name="Nai Y.-S."/>
        </authorList>
    </citation>
    <scope>NUCLEOTIDE SEQUENCE</scope>
    <source>
        <strain evidence="1">NCHU-NPUST-175</strain>
    </source>
</reference>
<accession>A0ACC4E8X2</accession>
<evidence type="ECO:0000313" key="1">
    <source>
        <dbReference type="EMBL" id="KAL3964599.1"/>
    </source>
</evidence>
<dbReference type="EMBL" id="JBGNUJ010000002">
    <property type="protein sequence ID" value="KAL3964599.1"/>
    <property type="molecule type" value="Genomic_DNA"/>
</dbReference>
<organism evidence="1 2">
    <name type="scientific">Purpureocillium lilacinum</name>
    <name type="common">Paecilomyces lilacinus</name>
    <dbReference type="NCBI Taxonomy" id="33203"/>
    <lineage>
        <taxon>Eukaryota</taxon>
        <taxon>Fungi</taxon>
        <taxon>Dikarya</taxon>
        <taxon>Ascomycota</taxon>
        <taxon>Pezizomycotina</taxon>
        <taxon>Sordariomycetes</taxon>
        <taxon>Hypocreomycetidae</taxon>
        <taxon>Hypocreales</taxon>
        <taxon>Ophiocordycipitaceae</taxon>
        <taxon>Purpureocillium</taxon>
    </lineage>
</organism>
<name>A0ACC4E8X2_PURLI</name>
<evidence type="ECO:0000313" key="2">
    <source>
        <dbReference type="Proteomes" id="UP001638806"/>
    </source>
</evidence>
<keyword evidence="2" id="KW-1185">Reference proteome</keyword>
<proteinExistence type="predicted"/>
<comment type="caution">
    <text evidence="1">The sequence shown here is derived from an EMBL/GenBank/DDBJ whole genome shotgun (WGS) entry which is preliminary data.</text>
</comment>
<gene>
    <name evidence="1" type="ORF">ACCO45_001603</name>
</gene>
<dbReference type="Proteomes" id="UP001638806">
    <property type="component" value="Unassembled WGS sequence"/>
</dbReference>
<sequence length="631" mass="68473">MTVGQPGRLDTLQFVNDNTASRPLLDEEVEIEVKACGLNFLDIMIAMGQIQRPGLGHEAAGVVRRIGSRVTRVSPGDRVVYIGQGAMRTNIRSHESAIHKLPDSISLEEGVSIPVVYATAYQSLVEIARLQKGESVLIHAAAGGLGQALIQIAKMLEANIYCTVGTEAKKQVMLALGIRPDHIFSSRDLSFAKGIKRVTDGRGVDVVVNSLAGEALRQSWGCLAPYGRFIEVGKKDILGNSGLDMQPFLDNVIFAGVNLEAMMVKEPLRCSKLVSKVLDLFEQGAIDLIRPISVHDFSDAESVFREMQRGSHIGNPSTSQVRRDLSASRRLRGLGRAQALFMAENGARNLAFISRSGGARDEAKNLIAKLEASGVTVKTYASDVADKARLKEVIEDISQSMPPIRGVIQGAMVLADSLFHRMSYDQWVTATRPKVQGSWNLHELLPVDMDFFIVLSSLAGIIGSVSQGNYAAGNTFQDALVHYRQHKGLPAQSLDLGIMKSIGYVEEHGDVGARLSQFKLASVEKRHFMHLLRCALAGTANGDTSMAPQLLVGAGSGGIEQATRKTEPNADFYWLRMLAQFAHLRQTDIKNTDAVDDDDGQHGGESKMIDQLKLCKVLGRGQRGCAECSAS</sequence>
<protein>
    <submittedName>
        <fullName evidence="1">Uncharacterized protein</fullName>
    </submittedName>
</protein>